<evidence type="ECO:0000313" key="11">
    <source>
        <dbReference type="Proteomes" id="UP000199065"/>
    </source>
</evidence>
<dbReference type="OrthoDB" id="3348156at2"/>
<comment type="subcellular location">
    <subcellularLocation>
        <location evidence="1">Cell membrane</location>
        <topology evidence="1">Multi-pass membrane protein</topology>
    </subcellularLocation>
</comment>
<feature type="transmembrane region" description="Helical" evidence="9">
    <location>
        <begin position="194"/>
        <end position="215"/>
    </location>
</feature>
<keyword evidence="11" id="KW-1185">Reference proteome</keyword>
<dbReference type="GO" id="GO:0016758">
    <property type="term" value="F:hexosyltransferase activity"/>
    <property type="evidence" value="ECO:0007669"/>
    <property type="project" value="InterPro"/>
</dbReference>
<evidence type="ECO:0000256" key="3">
    <source>
        <dbReference type="ARBA" id="ARBA00022679"/>
    </source>
</evidence>
<dbReference type="Proteomes" id="UP000199065">
    <property type="component" value="Unassembled WGS sequence"/>
</dbReference>
<feature type="transmembrane region" description="Helical" evidence="9">
    <location>
        <begin position="265"/>
        <end position="288"/>
    </location>
</feature>
<feature type="transmembrane region" description="Helical" evidence="9">
    <location>
        <begin position="463"/>
        <end position="483"/>
    </location>
</feature>
<sequence>MTPSDGQVPENQAAAPKATAPKATEATAPTATTSTSAPISHRYVEPSTTEPFARAWTNFIGGNLGDHGLRGTQRYWTPWRLIVLVGSFLLSLGFLSKAHCVPGAINEEGTPYLSWPGHRQNVWGCYNDIIPLFGGRGLDQPGFPYAYSWTEGDITRYMEYPVLAGLFQGLVSSISRATFGLVPQFSAFAIPPASWYFIITCVILGFMWLATLNLVARLMGPRIWDTMIVAGSPMLIVHAFTNWDIPSILLATLAMYCVARNRPGLAGLFIGLGTAFKLWPLFLLGAYLVLTWRTRRWPEFLRMLGVTVISWVVVNAPIYYLYPEAWHEFFRLNRTRGPEWTTIWAVASRLIGSSTEPHFFEPKLINTLSFLLFALSCAAIFFFGIRLNRTPRAAELMVLIIAAFLIFNKVWSPQYSLWLLIPAAFALPRWRLLFAWGVTEILVWRILFWFFLGADNKGAPGALLNLIVLIRDAFIIAIVVLVIRQMLAKTTDKVRVTSSTDPHYDRLAGCFHTPTSAPKTLSAEVIPAEAALPPTTPVQVAGTDFASPENRARGGRHSSGT</sequence>
<feature type="region of interest" description="Disordered" evidence="8">
    <location>
        <begin position="535"/>
        <end position="561"/>
    </location>
</feature>
<name>A0A1I2UJ55_9CORY</name>
<feature type="transmembrane region" description="Helical" evidence="9">
    <location>
        <begin position="364"/>
        <end position="384"/>
    </location>
</feature>
<evidence type="ECO:0000313" key="10">
    <source>
        <dbReference type="EMBL" id="SFG77073.1"/>
    </source>
</evidence>
<comment type="similarity">
    <text evidence="7">Belongs to the glycosyltransferase 87 family.</text>
</comment>
<reference evidence="10 11" key="1">
    <citation type="submission" date="2016-10" db="EMBL/GenBank/DDBJ databases">
        <authorList>
            <person name="de Groot N.N."/>
        </authorList>
    </citation>
    <scope>NUCLEOTIDE SEQUENCE [LARGE SCALE GENOMIC DNA]</scope>
    <source>
        <strain>J11</strain>
        <strain evidence="11">PG 39</strain>
    </source>
</reference>
<evidence type="ECO:0000256" key="6">
    <source>
        <dbReference type="ARBA" id="ARBA00023136"/>
    </source>
</evidence>
<evidence type="ECO:0000256" key="2">
    <source>
        <dbReference type="ARBA" id="ARBA00022475"/>
    </source>
</evidence>
<evidence type="ECO:0000256" key="1">
    <source>
        <dbReference type="ARBA" id="ARBA00004651"/>
    </source>
</evidence>
<evidence type="ECO:0000256" key="8">
    <source>
        <dbReference type="SAM" id="MobiDB-lite"/>
    </source>
</evidence>
<dbReference type="RefSeq" id="WP_092286740.1">
    <property type="nucleotide sequence ID" value="NZ_FOPJ01000014.1"/>
</dbReference>
<dbReference type="GO" id="GO:0005886">
    <property type="term" value="C:plasma membrane"/>
    <property type="evidence" value="ECO:0007669"/>
    <property type="project" value="UniProtKB-SubCell"/>
</dbReference>
<dbReference type="InterPro" id="IPR016570">
    <property type="entry name" value="UCP010361"/>
</dbReference>
<dbReference type="PIRSF" id="PIRSF010361">
    <property type="entry name" value="UCP010361"/>
    <property type="match status" value="1"/>
</dbReference>
<feature type="transmembrane region" description="Helical" evidence="9">
    <location>
        <begin position="396"/>
        <end position="412"/>
    </location>
</feature>
<evidence type="ECO:0000256" key="5">
    <source>
        <dbReference type="ARBA" id="ARBA00022989"/>
    </source>
</evidence>
<proteinExistence type="inferred from homology"/>
<organism evidence="10 11">
    <name type="scientific">Corynebacterium spheniscorum</name>
    <dbReference type="NCBI Taxonomy" id="185761"/>
    <lineage>
        <taxon>Bacteria</taxon>
        <taxon>Bacillati</taxon>
        <taxon>Actinomycetota</taxon>
        <taxon>Actinomycetes</taxon>
        <taxon>Mycobacteriales</taxon>
        <taxon>Corynebacteriaceae</taxon>
        <taxon>Corynebacterium</taxon>
    </lineage>
</organism>
<keyword evidence="5 9" id="KW-1133">Transmembrane helix</keyword>
<keyword evidence="3" id="KW-0808">Transferase</keyword>
<keyword evidence="6 9" id="KW-0472">Membrane</keyword>
<keyword evidence="2" id="KW-1003">Cell membrane</keyword>
<feature type="compositionally biased region" description="Low complexity" evidence="8">
    <location>
        <begin position="13"/>
        <end position="38"/>
    </location>
</feature>
<feature type="transmembrane region" description="Helical" evidence="9">
    <location>
        <begin position="227"/>
        <end position="245"/>
    </location>
</feature>
<feature type="transmembrane region" description="Helical" evidence="9">
    <location>
        <begin position="300"/>
        <end position="322"/>
    </location>
</feature>
<evidence type="ECO:0000256" key="9">
    <source>
        <dbReference type="SAM" id="Phobius"/>
    </source>
</evidence>
<evidence type="ECO:0000256" key="4">
    <source>
        <dbReference type="ARBA" id="ARBA00022692"/>
    </source>
</evidence>
<feature type="region of interest" description="Disordered" evidence="8">
    <location>
        <begin position="1"/>
        <end position="44"/>
    </location>
</feature>
<keyword evidence="4 9" id="KW-0812">Transmembrane</keyword>
<evidence type="ECO:0000256" key="7">
    <source>
        <dbReference type="ARBA" id="ARBA00024033"/>
    </source>
</evidence>
<dbReference type="STRING" id="185761.SAMN05660282_01893"/>
<dbReference type="Pfam" id="PF09594">
    <property type="entry name" value="GT87"/>
    <property type="match status" value="1"/>
</dbReference>
<dbReference type="InterPro" id="IPR018584">
    <property type="entry name" value="GT87"/>
</dbReference>
<accession>A0A1I2UJ55</accession>
<feature type="transmembrane region" description="Helical" evidence="9">
    <location>
        <begin position="432"/>
        <end position="451"/>
    </location>
</feature>
<protein>
    <submittedName>
        <fullName evidence="10">Uncharacterized membrane protein</fullName>
    </submittedName>
</protein>
<dbReference type="AlphaFoldDB" id="A0A1I2UJ55"/>
<dbReference type="EMBL" id="FOPJ01000014">
    <property type="protein sequence ID" value="SFG77073.1"/>
    <property type="molecule type" value="Genomic_DNA"/>
</dbReference>
<gene>
    <name evidence="10" type="ORF">SAMN05660282_01893</name>
</gene>